<dbReference type="RefSeq" id="WP_006936028.1">
    <property type="nucleotide sequence ID" value="NZ_AAUW01000011.1"/>
</dbReference>
<comment type="caution">
    <text evidence="1">The sequence shown here is derived from an EMBL/GenBank/DDBJ whole genome shotgun (WGS) entry which is preliminary data.</text>
</comment>
<reference evidence="1 2" key="1">
    <citation type="submission" date="2006-05" db="EMBL/GenBank/DDBJ databases">
        <authorList>
            <person name="King G."/>
            <person name="Ferriera S."/>
            <person name="Johnson J."/>
            <person name="Kravitz S."/>
            <person name="Beeson K."/>
            <person name="Sutton G."/>
            <person name="Rogers Y.-H."/>
            <person name="Friedman R."/>
            <person name="Frazier M."/>
            <person name="Venter J.C."/>
        </authorList>
    </citation>
    <scope>NUCLEOTIDE SEQUENCE [LARGE SCALE GENOMIC DNA]</scope>
    <source>
        <strain evidence="2">ATCC 25650 / DSM 13394 / JCM 20685 / NBRC 16684 / NCIMB 2208 / IAM 12614 / B1</strain>
    </source>
</reference>
<dbReference type="AlphaFoldDB" id="A0NVT4"/>
<gene>
    <name evidence="1" type="ORF">SIAM614_19786</name>
</gene>
<accession>A0NVT4</accession>
<dbReference type="GeneID" id="68847509"/>
<evidence type="ECO:0000313" key="2">
    <source>
        <dbReference type="Proteomes" id="UP000004848"/>
    </source>
</evidence>
<organism evidence="1 2">
    <name type="scientific">Roseibium aggregatum (strain ATCC 25650 / DSM 13394 / JCM 20685 / NBRC 16684 / NCIMB 2208 / IAM 12614 / B1)</name>
    <name type="common">Stappia aggregata</name>
    <dbReference type="NCBI Taxonomy" id="384765"/>
    <lineage>
        <taxon>Bacteria</taxon>
        <taxon>Pseudomonadati</taxon>
        <taxon>Pseudomonadota</taxon>
        <taxon>Alphaproteobacteria</taxon>
        <taxon>Hyphomicrobiales</taxon>
        <taxon>Stappiaceae</taxon>
        <taxon>Roseibium</taxon>
    </lineage>
</organism>
<dbReference type="Proteomes" id="UP000004848">
    <property type="component" value="Unassembled WGS sequence"/>
</dbReference>
<dbReference type="OrthoDB" id="7678248at2"/>
<protein>
    <submittedName>
        <fullName evidence="1">Uncharacterized protein</fullName>
    </submittedName>
</protein>
<evidence type="ECO:0000313" key="1">
    <source>
        <dbReference type="EMBL" id="EAV43099.1"/>
    </source>
</evidence>
<sequence>MTEINVKTTVITKFHGFFPGYETDPTLTDMSKIVGACSYDVQHANGYTETLETGLRPGENFGWSIKVIEAAQAWRNAGGVISEWAPPAAD</sequence>
<proteinExistence type="predicted"/>
<dbReference type="EMBL" id="AAUW01000011">
    <property type="protein sequence ID" value="EAV43099.1"/>
    <property type="molecule type" value="Genomic_DNA"/>
</dbReference>
<name>A0NVT4_ROSAI</name>